<feature type="region of interest" description="Disordered" evidence="1">
    <location>
        <begin position="1"/>
        <end position="60"/>
    </location>
</feature>
<evidence type="ECO:0000313" key="3">
    <source>
        <dbReference type="Proteomes" id="UP000182740"/>
    </source>
</evidence>
<dbReference type="Proteomes" id="UP000182740">
    <property type="component" value="Unassembled WGS sequence"/>
</dbReference>
<accession>A0A1K1SW54</accession>
<reference evidence="3" key="1">
    <citation type="submission" date="2016-11" db="EMBL/GenBank/DDBJ databases">
        <authorList>
            <person name="Varghese N."/>
            <person name="Submissions S."/>
        </authorList>
    </citation>
    <scope>NUCLEOTIDE SEQUENCE [LARGE SCALE GENOMIC DNA]</scope>
    <source>
        <strain evidence="3">DSM 44671</strain>
    </source>
</reference>
<evidence type="ECO:0000313" key="2">
    <source>
        <dbReference type="EMBL" id="SFW88577.1"/>
    </source>
</evidence>
<organism evidence="2 3">
    <name type="scientific">Amycolatopsis australiensis</name>
    <dbReference type="NCBI Taxonomy" id="546364"/>
    <lineage>
        <taxon>Bacteria</taxon>
        <taxon>Bacillati</taxon>
        <taxon>Actinomycetota</taxon>
        <taxon>Actinomycetes</taxon>
        <taxon>Pseudonocardiales</taxon>
        <taxon>Pseudonocardiaceae</taxon>
        <taxon>Amycolatopsis</taxon>
    </lineage>
</organism>
<sequence length="241" mass="26118">MPAESGAAAADGGVLVGRGSRAMPGASPNRCRPGCRRRGGHWRTPTGERSPGRPRPAGLASGWREVERIVAGNPGPRSRRGPADMCRITVTSRDRIVEVVGVLELDRADGPSDTSSGLLTEHRRVRRLGGENQLCHTQTRNDERNADRRGCSSRWIPGRCLGSIRSAPTACSPVRRGAGVLDRITRGEAARELALRRSRRPSRTWSACGGFTRARVGGIPARRPARRPRGHRSGPRWPAAR</sequence>
<gene>
    <name evidence="2" type="ORF">SAMN04489730_7000</name>
</gene>
<feature type="compositionally biased region" description="Basic residues" evidence="1">
    <location>
        <begin position="223"/>
        <end position="234"/>
    </location>
</feature>
<protein>
    <submittedName>
        <fullName evidence="2">Uncharacterized protein</fullName>
    </submittedName>
</protein>
<name>A0A1K1SW54_9PSEU</name>
<feature type="region of interest" description="Disordered" evidence="1">
    <location>
        <begin position="218"/>
        <end position="241"/>
    </location>
</feature>
<dbReference type="AlphaFoldDB" id="A0A1K1SW54"/>
<proteinExistence type="predicted"/>
<evidence type="ECO:0000256" key="1">
    <source>
        <dbReference type="SAM" id="MobiDB-lite"/>
    </source>
</evidence>
<dbReference type="EMBL" id="FPJG01000006">
    <property type="protein sequence ID" value="SFW88577.1"/>
    <property type="molecule type" value="Genomic_DNA"/>
</dbReference>
<feature type="compositionally biased region" description="Low complexity" evidence="1">
    <location>
        <begin position="1"/>
        <end position="19"/>
    </location>
</feature>
<keyword evidence="3" id="KW-1185">Reference proteome</keyword>